<sequence>MSIGDVSELESNLTLSDRLKQFKSSQFNPEAYLQSKCNNMTEKEIKHACSNLLELRKASAEEMRKSVYANYTAFIR</sequence>
<evidence type="ECO:0000313" key="2">
    <source>
        <dbReference type="EMBL" id="KAA3482900.1"/>
    </source>
</evidence>
<keyword evidence="1" id="KW-0813">Transport</keyword>
<comment type="caution">
    <text evidence="2">The sequence shown here is derived from an EMBL/GenBank/DDBJ whole genome shotgun (WGS) entry which is preliminary data.</text>
</comment>
<dbReference type="GO" id="GO:0006887">
    <property type="term" value="P:exocytosis"/>
    <property type="evidence" value="ECO:0007669"/>
    <property type="project" value="InterPro"/>
</dbReference>
<evidence type="ECO:0000256" key="1">
    <source>
        <dbReference type="ARBA" id="ARBA00022448"/>
    </source>
</evidence>
<dbReference type="Proteomes" id="UP000325315">
    <property type="component" value="Unassembled WGS sequence"/>
</dbReference>
<dbReference type="InterPro" id="IPR033961">
    <property type="entry name" value="Exo84"/>
</dbReference>
<gene>
    <name evidence="2" type="ORF">EPI10_005109</name>
</gene>
<accession>A0A5B6WME3</accession>
<dbReference type="PANTHER" id="PTHR21426:SF15">
    <property type="entry name" value="EXOCYST COMPLEX COMPONENT EXO84A"/>
    <property type="match status" value="1"/>
</dbReference>
<protein>
    <submittedName>
        <fullName evidence="2">Exocyst complex component EXO84A isoform X4</fullName>
    </submittedName>
</protein>
<keyword evidence="3" id="KW-1185">Reference proteome</keyword>
<organism evidence="2 3">
    <name type="scientific">Gossypium australe</name>
    <dbReference type="NCBI Taxonomy" id="47621"/>
    <lineage>
        <taxon>Eukaryota</taxon>
        <taxon>Viridiplantae</taxon>
        <taxon>Streptophyta</taxon>
        <taxon>Embryophyta</taxon>
        <taxon>Tracheophyta</taxon>
        <taxon>Spermatophyta</taxon>
        <taxon>Magnoliopsida</taxon>
        <taxon>eudicotyledons</taxon>
        <taxon>Gunneridae</taxon>
        <taxon>Pentapetalae</taxon>
        <taxon>rosids</taxon>
        <taxon>malvids</taxon>
        <taxon>Malvales</taxon>
        <taxon>Malvaceae</taxon>
        <taxon>Malvoideae</taxon>
        <taxon>Gossypium</taxon>
    </lineage>
</organism>
<dbReference type="PANTHER" id="PTHR21426">
    <property type="entry name" value="EXOCYST COMPLEX COMPONENT 8"/>
    <property type="match status" value="1"/>
</dbReference>
<proteinExistence type="predicted"/>
<reference evidence="3" key="1">
    <citation type="journal article" date="2019" name="Plant Biotechnol. J.">
        <title>Genome sequencing of the Australian wild diploid species Gossypium australe highlights disease resistance and delayed gland morphogenesis.</title>
        <authorList>
            <person name="Cai Y."/>
            <person name="Cai X."/>
            <person name="Wang Q."/>
            <person name="Wang P."/>
            <person name="Zhang Y."/>
            <person name="Cai C."/>
            <person name="Xu Y."/>
            <person name="Wang K."/>
            <person name="Zhou Z."/>
            <person name="Wang C."/>
            <person name="Geng S."/>
            <person name="Li B."/>
            <person name="Dong Q."/>
            <person name="Hou Y."/>
            <person name="Wang H."/>
            <person name="Ai P."/>
            <person name="Liu Z."/>
            <person name="Yi F."/>
            <person name="Sun M."/>
            <person name="An G."/>
            <person name="Cheng J."/>
            <person name="Zhang Y."/>
            <person name="Shi Q."/>
            <person name="Xie Y."/>
            <person name="Shi X."/>
            <person name="Chang Y."/>
            <person name="Huang F."/>
            <person name="Chen Y."/>
            <person name="Hong S."/>
            <person name="Mi L."/>
            <person name="Sun Q."/>
            <person name="Zhang L."/>
            <person name="Zhou B."/>
            <person name="Peng R."/>
            <person name="Zhang X."/>
            <person name="Liu F."/>
        </authorList>
    </citation>
    <scope>NUCLEOTIDE SEQUENCE [LARGE SCALE GENOMIC DNA]</scope>
    <source>
        <strain evidence="3">cv. PA1801</strain>
    </source>
</reference>
<dbReference type="OrthoDB" id="642193at2759"/>
<dbReference type="GO" id="GO:0000145">
    <property type="term" value="C:exocyst"/>
    <property type="evidence" value="ECO:0007669"/>
    <property type="project" value="InterPro"/>
</dbReference>
<name>A0A5B6WME3_9ROSI</name>
<dbReference type="GO" id="GO:0006893">
    <property type="term" value="P:Golgi to plasma membrane transport"/>
    <property type="evidence" value="ECO:0007669"/>
    <property type="project" value="TreeGrafter"/>
</dbReference>
<dbReference type="AlphaFoldDB" id="A0A5B6WME3"/>
<evidence type="ECO:0000313" key="3">
    <source>
        <dbReference type="Proteomes" id="UP000325315"/>
    </source>
</evidence>
<dbReference type="EMBL" id="SMMG02000002">
    <property type="protein sequence ID" value="KAA3482900.1"/>
    <property type="molecule type" value="Genomic_DNA"/>
</dbReference>
<dbReference type="Pfam" id="PF08700">
    <property type="entry name" value="VPS51_Exo84_N"/>
    <property type="match status" value="1"/>
</dbReference>
<dbReference type="GO" id="GO:0008104">
    <property type="term" value="P:intracellular protein localization"/>
    <property type="evidence" value="ECO:0007669"/>
    <property type="project" value="TreeGrafter"/>
</dbReference>